<dbReference type="InterPro" id="IPR041489">
    <property type="entry name" value="PDZ_6"/>
</dbReference>
<dbReference type="GO" id="GO:0006508">
    <property type="term" value="P:proteolysis"/>
    <property type="evidence" value="ECO:0007669"/>
    <property type="project" value="UniProtKB-KW"/>
</dbReference>
<dbReference type="Gene3D" id="2.30.42.10">
    <property type="match status" value="1"/>
</dbReference>
<gene>
    <name evidence="5" type="ORF">LZ538_07725</name>
</gene>
<dbReference type="RefSeq" id="WP_249831410.1">
    <property type="nucleotide sequence ID" value="NZ_JAMGBE010000002.1"/>
</dbReference>
<dbReference type="PROSITE" id="PS50175">
    <property type="entry name" value="ASP_PROT_RETROV"/>
    <property type="match status" value="1"/>
</dbReference>
<organism evidence="5 6">
    <name type="scientific">Sphingomonas hankyongi</name>
    <dbReference type="NCBI Taxonomy" id="2908209"/>
    <lineage>
        <taxon>Bacteria</taxon>
        <taxon>Pseudomonadati</taxon>
        <taxon>Pseudomonadota</taxon>
        <taxon>Alphaproteobacteria</taxon>
        <taxon>Sphingomonadales</taxon>
        <taxon>Sphingomonadaceae</taxon>
        <taxon>Sphingomonas</taxon>
    </lineage>
</organism>
<evidence type="ECO:0000256" key="2">
    <source>
        <dbReference type="SAM" id="SignalP"/>
    </source>
</evidence>
<dbReference type="PROSITE" id="PS50106">
    <property type="entry name" value="PDZ"/>
    <property type="match status" value="1"/>
</dbReference>
<dbReference type="PROSITE" id="PS00141">
    <property type="entry name" value="ASP_PROTEASE"/>
    <property type="match status" value="1"/>
</dbReference>
<proteinExistence type="predicted"/>
<dbReference type="Pfam" id="PF13650">
    <property type="entry name" value="Asp_protease_2"/>
    <property type="match status" value="1"/>
</dbReference>
<keyword evidence="1" id="KW-0378">Hydrolase</keyword>
<feature type="domain" description="PDZ" evidence="3">
    <location>
        <begin position="301"/>
        <end position="359"/>
    </location>
</feature>
<dbReference type="InterPro" id="IPR001969">
    <property type="entry name" value="Aspartic_peptidase_AS"/>
</dbReference>
<feature type="signal peptide" evidence="2">
    <location>
        <begin position="1"/>
        <end position="23"/>
    </location>
</feature>
<reference evidence="5" key="1">
    <citation type="submission" date="2022-05" db="EMBL/GenBank/DDBJ databases">
        <authorList>
            <person name="Jo J.-H."/>
            <person name="Im W.-T."/>
        </authorList>
    </citation>
    <scope>NUCLEOTIDE SEQUENCE</scope>
    <source>
        <strain evidence="5">SE220</strain>
    </source>
</reference>
<sequence>MRKSIVGLLAAAALVVPAGIAVAQAQEERLAPPKVTFLSEEHMVPFELFRGNRVVAPGKINGHATQMILDTGASATTVDRAFARSIGLPEGRKVDARGAGGVVEAEIVPNVTLEVGGMRFENMTVAVMDLQPVARAIGRPMNIVLGREFFNSAVVSIDWGSNRLRVSSHAAFKPAAASTAVALTKRGPFNTIPIAIAGAEPIPALLDLGNGGALSLPRSYWGKRADLSGLRYAESRLGGVGGLHPARVALIPSVQLAGTTVSAVPATLSDSGNDEDPEKMANVGIGLLKQFHVDLDLGRDRIYLAPRKDASPFDRDRSGTRLDLAGDRLKVAFISPQGPAKAAGLKEGDEIVAVDGRKVTADYYSRSDWTRGPAGEAVTLERADGTKVTVTLQDYY</sequence>
<feature type="chain" id="PRO_5045366404" evidence="2">
    <location>
        <begin position="24"/>
        <end position="396"/>
    </location>
</feature>
<feature type="domain" description="Peptidase A2" evidence="4">
    <location>
        <begin position="65"/>
        <end position="141"/>
    </location>
</feature>
<dbReference type="Gene3D" id="2.40.70.10">
    <property type="entry name" value="Acid Proteases"/>
    <property type="match status" value="2"/>
</dbReference>
<dbReference type="InterPro" id="IPR034122">
    <property type="entry name" value="Retropepsin-like_bacterial"/>
</dbReference>
<evidence type="ECO:0000259" key="3">
    <source>
        <dbReference type="PROSITE" id="PS50106"/>
    </source>
</evidence>
<dbReference type="Proteomes" id="UP001165342">
    <property type="component" value="Unassembled WGS sequence"/>
</dbReference>
<dbReference type="InterPro" id="IPR036034">
    <property type="entry name" value="PDZ_sf"/>
</dbReference>
<comment type="caution">
    <text evidence="5">The sequence shown here is derived from an EMBL/GenBank/DDBJ whole genome shotgun (WGS) entry which is preliminary data.</text>
</comment>
<dbReference type="Pfam" id="PF17820">
    <property type="entry name" value="PDZ_6"/>
    <property type="match status" value="1"/>
</dbReference>
<dbReference type="GO" id="GO:0008233">
    <property type="term" value="F:peptidase activity"/>
    <property type="evidence" value="ECO:0007669"/>
    <property type="project" value="UniProtKB-KW"/>
</dbReference>
<name>A0ABT0S256_9SPHN</name>
<accession>A0ABT0S256</accession>
<evidence type="ECO:0000259" key="4">
    <source>
        <dbReference type="PROSITE" id="PS50175"/>
    </source>
</evidence>
<dbReference type="SUPFAM" id="SSF50156">
    <property type="entry name" value="PDZ domain-like"/>
    <property type="match status" value="1"/>
</dbReference>
<dbReference type="InterPro" id="IPR001478">
    <property type="entry name" value="PDZ"/>
</dbReference>
<protein>
    <submittedName>
        <fullName evidence="5">Aspartyl protease family protein</fullName>
    </submittedName>
</protein>
<evidence type="ECO:0000313" key="6">
    <source>
        <dbReference type="Proteomes" id="UP001165342"/>
    </source>
</evidence>
<evidence type="ECO:0000313" key="5">
    <source>
        <dbReference type="EMBL" id="MCL6729945.1"/>
    </source>
</evidence>
<dbReference type="EMBL" id="JAMGBE010000002">
    <property type="protein sequence ID" value="MCL6729945.1"/>
    <property type="molecule type" value="Genomic_DNA"/>
</dbReference>
<keyword evidence="5" id="KW-0645">Protease</keyword>
<dbReference type="CDD" id="cd05483">
    <property type="entry name" value="retropepsin_like_bacteria"/>
    <property type="match status" value="1"/>
</dbReference>
<dbReference type="InterPro" id="IPR021109">
    <property type="entry name" value="Peptidase_aspartic_dom_sf"/>
</dbReference>
<evidence type="ECO:0000256" key="1">
    <source>
        <dbReference type="ARBA" id="ARBA00022801"/>
    </source>
</evidence>
<keyword evidence="2" id="KW-0732">Signal</keyword>
<dbReference type="InterPro" id="IPR001995">
    <property type="entry name" value="Peptidase_A2_cat"/>
</dbReference>
<keyword evidence="6" id="KW-1185">Reference proteome</keyword>
<dbReference type="SUPFAM" id="SSF50630">
    <property type="entry name" value="Acid proteases"/>
    <property type="match status" value="1"/>
</dbReference>